<dbReference type="InterPro" id="IPR017004">
    <property type="entry name" value="UCP032676_PqqC"/>
</dbReference>
<gene>
    <name evidence="3" type="ordered locus">Ta0939</name>
</gene>
<dbReference type="InterPro" id="IPR039068">
    <property type="entry name" value="PqqC-like"/>
</dbReference>
<accession>Q9HJM8</accession>
<organism evidence="3 4">
    <name type="scientific">Thermoplasma acidophilum (strain ATCC 25905 / DSM 1728 / JCM 9062 / NBRC 15155 / AMRC-C165)</name>
    <dbReference type="NCBI Taxonomy" id="273075"/>
    <lineage>
        <taxon>Archaea</taxon>
        <taxon>Methanobacteriati</taxon>
        <taxon>Thermoplasmatota</taxon>
        <taxon>Thermoplasmata</taxon>
        <taxon>Thermoplasmatales</taxon>
        <taxon>Thermoplasmataceae</taxon>
        <taxon>Thermoplasma</taxon>
    </lineage>
</organism>
<proteinExistence type="predicted"/>
<dbReference type="EnsemblBacteria" id="CAC12068">
    <property type="protein sequence ID" value="CAC12068"/>
    <property type="gene ID" value="CAC12068"/>
</dbReference>
<keyword evidence="1" id="KW-0560">Oxidoreductase</keyword>
<sequence>MFTMICPVCEKSVNDMQGLALHFRSGSIHGDGKHASWISAEQIEHGISDSDLSDVLIRIFRPEESLIRWARMEFIAKFYAHPHPFMEAMQKPTVPVLLGYVIEHRFFLKNWIRTLSMVIHSTTSDDAFEYEVENVATEYIGLNGKPSHLELLLRMGEALGMSRKRIMEYSPLPETSQAIEVWYGISNRYSWIDTMGAMHVLELVADRTLVDDGSPIHYFNPEILKGSDYPEAVKNFLMEGYEADVGHAGEALKIVQAATMDDLTTRSIMLRSMDAFYVYLNARMRRARMLEASWGE</sequence>
<dbReference type="PIRSF" id="PIRSF032676">
    <property type="entry name" value="UCP032676_PQQC"/>
    <property type="match status" value="1"/>
</dbReference>
<dbReference type="STRING" id="273075.gene:9572156"/>
<dbReference type="KEGG" id="tac:Ta0939"/>
<protein>
    <recommendedName>
        <fullName evidence="2">Thiaminase-2/PQQC domain-containing protein</fullName>
    </recommendedName>
</protein>
<dbReference type="GO" id="GO:0016491">
    <property type="term" value="F:oxidoreductase activity"/>
    <property type="evidence" value="ECO:0007669"/>
    <property type="project" value="UniProtKB-KW"/>
</dbReference>
<dbReference type="PANTHER" id="PTHR40279:SF3">
    <property type="entry name" value="4-AMINOBENZOATE SYNTHASE"/>
    <property type="match status" value="1"/>
</dbReference>
<dbReference type="InParanoid" id="Q9HJM8"/>
<dbReference type="eggNOG" id="arCOG06031">
    <property type="taxonomic scope" value="Archaea"/>
</dbReference>
<dbReference type="Pfam" id="PF03070">
    <property type="entry name" value="TENA_THI-4"/>
    <property type="match status" value="1"/>
</dbReference>
<dbReference type="Gene3D" id="1.20.910.10">
    <property type="entry name" value="Heme oxygenase-like"/>
    <property type="match status" value="1"/>
</dbReference>
<evidence type="ECO:0000313" key="4">
    <source>
        <dbReference type="Proteomes" id="UP000001024"/>
    </source>
</evidence>
<evidence type="ECO:0000256" key="1">
    <source>
        <dbReference type="ARBA" id="ARBA00023002"/>
    </source>
</evidence>
<feature type="domain" description="Thiaminase-2/PQQC" evidence="2">
    <location>
        <begin position="69"/>
        <end position="286"/>
    </location>
</feature>
<name>Q9HJM8_THEAC</name>
<dbReference type="PaxDb" id="273075-Ta0939"/>
<dbReference type="InterPro" id="IPR016084">
    <property type="entry name" value="Haem_Oase-like_multi-hlx"/>
</dbReference>
<keyword evidence="4" id="KW-1185">Reference proteome</keyword>
<reference evidence="3 4" key="1">
    <citation type="journal article" date="2000" name="Nature">
        <title>The genome sequence of the thermoacidophilic scavenger Thermoplasma acidophilum.</title>
        <authorList>
            <person name="Ruepp A."/>
            <person name="Graml W."/>
            <person name="Santos-Martinez M.L."/>
            <person name="Koretke K.K."/>
            <person name="Volker C."/>
            <person name="Mewes H.W."/>
            <person name="Frishman D."/>
            <person name="Stocker S."/>
            <person name="Lupas A.N."/>
            <person name="Baumeister W."/>
        </authorList>
    </citation>
    <scope>NUCLEOTIDE SEQUENCE [LARGE SCALE GENOMIC DNA]</scope>
    <source>
        <strain evidence="4">ATCC 25905 / DSM 1728 / JCM 9062 / NBRC 15155 / AMRC-C165</strain>
    </source>
</reference>
<dbReference type="AlphaFoldDB" id="Q9HJM8"/>
<dbReference type="DNASU" id="1456472"/>
<evidence type="ECO:0000259" key="2">
    <source>
        <dbReference type="Pfam" id="PF03070"/>
    </source>
</evidence>
<dbReference type="EMBL" id="AL445066">
    <property type="protein sequence ID" value="CAC12068.1"/>
    <property type="molecule type" value="Genomic_DNA"/>
</dbReference>
<dbReference type="InterPro" id="IPR004305">
    <property type="entry name" value="Thiaminase-2/PQQC"/>
</dbReference>
<dbReference type="Proteomes" id="UP000001024">
    <property type="component" value="Chromosome"/>
</dbReference>
<dbReference type="SUPFAM" id="SSF48613">
    <property type="entry name" value="Heme oxygenase-like"/>
    <property type="match status" value="1"/>
</dbReference>
<evidence type="ECO:0000313" key="3">
    <source>
        <dbReference type="EMBL" id="CAC12068.1"/>
    </source>
</evidence>
<dbReference type="PANTHER" id="PTHR40279">
    <property type="entry name" value="PQQC-LIKE PROTEIN"/>
    <property type="match status" value="1"/>
</dbReference>
<dbReference type="HOGENOM" id="CLU_955157_0_0_2"/>